<evidence type="ECO:0000313" key="1">
    <source>
        <dbReference type="EMBL" id="CAG8511019.1"/>
    </source>
</evidence>
<sequence>VDKMNYTHQENIAYLDNIIYLKNVVHLENIVHPDINKMNYTYQAHLENIDYLEDTTHPENVVHLHEDNMNYTHQAQFETLTPDLSLLNTPPQSAHTRYYDINDQEQTVLISNLTICSTGIDGIGGIEVWRNDGNIGIAPPKIHEYATKLVEHLKQSDVKDFPYSKFSDLKIIGHGGSAIVYSATFQDENDKKKTYALKSFNNNLTLVESAYNRYCHELKFFNKAHHDNVIEFYGVSKDLNTGNFMMVMQLVDGALIADFGFAKDLQEASHSKIVQNIAKNKREEIIAETPLDYSNLYTKCWSYEPSNRPTLDEIINRLDNITSIEYITNKISKIFDVNRIIKENDIMFCDFSNFSDFDELCDVGEKTLKANLNSEPNVPEVVLKSVDKQHLVEGFNEELKLLIDIAKQNHSNINQFIGIAKDHTKKYFLIHQYANNGNLRNYLKDHFNELTWYMKLKMAFEIASGLTHLHENNIIHKYIHTKNVLVHDGRMVIDFNKGRSPSNRPTIQDALESLKKMQENLQE</sequence>
<keyword evidence="2" id="KW-1185">Reference proteome</keyword>
<reference evidence="1" key="1">
    <citation type="submission" date="2021-06" db="EMBL/GenBank/DDBJ databases">
        <authorList>
            <person name="Kallberg Y."/>
            <person name="Tangrot J."/>
            <person name="Rosling A."/>
        </authorList>
    </citation>
    <scope>NUCLEOTIDE SEQUENCE</scope>
    <source>
        <strain evidence="1">MA461A</strain>
    </source>
</reference>
<organism evidence="1 2">
    <name type="scientific">Racocetra persica</name>
    <dbReference type="NCBI Taxonomy" id="160502"/>
    <lineage>
        <taxon>Eukaryota</taxon>
        <taxon>Fungi</taxon>
        <taxon>Fungi incertae sedis</taxon>
        <taxon>Mucoromycota</taxon>
        <taxon>Glomeromycotina</taxon>
        <taxon>Glomeromycetes</taxon>
        <taxon>Diversisporales</taxon>
        <taxon>Gigasporaceae</taxon>
        <taxon>Racocetra</taxon>
    </lineage>
</organism>
<comment type="caution">
    <text evidence="1">The sequence shown here is derived from an EMBL/GenBank/DDBJ whole genome shotgun (WGS) entry which is preliminary data.</text>
</comment>
<dbReference type="Proteomes" id="UP000789920">
    <property type="component" value="Unassembled WGS sequence"/>
</dbReference>
<evidence type="ECO:0000313" key="2">
    <source>
        <dbReference type="Proteomes" id="UP000789920"/>
    </source>
</evidence>
<gene>
    <name evidence="1" type="ORF">RPERSI_LOCUS2260</name>
</gene>
<protein>
    <submittedName>
        <fullName evidence="1">24234_t:CDS:1</fullName>
    </submittedName>
</protein>
<dbReference type="EMBL" id="CAJVQC010002398">
    <property type="protein sequence ID" value="CAG8511019.1"/>
    <property type="molecule type" value="Genomic_DNA"/>
</dbReference>
<feature type="non-terminal residue" evidence="1">
    <location>
        <position position="1"/>
    </location>
</feature>
<accession>A0ACA9L6Z2</accession>
<name>A0ACA9L6Z2_9GLOM</name>
<feature type="non-terminal residue" evidence="1">
    <location>
        <position position="523"/>
    </location>
</feature>
<proteinExistence type="predicted"/>